<dbReference type="Proteomes" id="UP000660262">
    <property type="component" value="Unassembled WGS sequence"/>
</dbReference>
<dbReference type="InterPro" id="IPR036770">
    <property type="entry name" value="Ankyrin_rpt-contain_sf"/>
</dbReference>
<dbReference type="InterPro" id="IPR002110">
    <property type="entry name" value="Ankyrin_rpt"/>
</dbReference>
<evidence type="ECO:0000256" key="2">
    <source>
        <dbReference type="ARBA" id="ARBA00023043"/>
    </source>
</evidence>
<name>A0A830HIG5_9CHLO</name>
<dbReference type="OrthoDB" id="7729168at2759"/>
<keyword evidence="2" id="KW-0040">ANK repeat</keyword>
<evidence type="ECO:0000313" key="3">
    <source>
        <dbReference type="EMBL" id="GHP07136.1"/>
    </source>
</evidence>
<comment type="caution">
    <text evidence="3">The sequence shown here is derived from an EMBL/GenBank/DDBJ whole genome shotgun (WGS) entry which is preliminary data.</text>
</comment>
<proteinExistence type="predicted"/>
<dbReference type="AlphaFoldDB" id="A0A830HIG5"/>
<sequence>MNSREKEISKNIPDPGTSVAVVSALLIAYPDGARIQDKNGDLPLHYAAEIDASVDVVSVLLNAYPGGAQIKDNQGNLPLHYNRNIDVDSVLLNAYPGGAQIKNQAGYLPLHEAVCDLDVSVDVVSALLSAYPGGAQVTRKGGTLALHDAVRFADHDVISALLGAYPDGVRVKDNDGRLPLHTVLDNEFVHDDRVSVVLSAYPGGAQVQDIRGWLPLHYLADQAFDECDADSCLKICVELLRVYRAGAQLTNNDGLLPLQVALQVNENPFRDIIIRLYEAHPAGASVLNDEERERLTAIVLEGKKHQYATGHNYHAENHAEEASDVDSNYAGAANKRKRGDGGIEHLRKVWETCKANRDSLLRSWEKCKGLGAIAEKLEKRLTACLDEEKAAFDAYNKLAMESVVWPKRHCSEEAPKQSDGGAEAA</sequence>
<dbReference type="GO" id="GO:0051017">
    <property type="term" value="P:actin filament bundle assembly"/>
    <property type="evidence" value="ECO:0007669"/>
    <property type="project" value="TreeGrafter"/>
</dbReference>
<protein>
    <submittedName>
        <fullName evidence="3">Uncharacterized protein</fullName>
    </submittedName>
</protein>
<keyword evidence="4" id="KW-1185">Reference proteome</keyword>
<dbReference type="InterPro" id="IPR052420">
    <property type="entry name" value="Espin/Espin-like"/>
</dbReference>
<dbReference type="EMBL" id="BNJQ01000015">
    <property type="protein sequence ID" value="GHP07136.1"/>
    <property type="molecule type" value="Genomic_DNA"/>
</dbReference>
<dbReference type="GO" id="GO:0005737">
    <property type="term" value="C:cytoplasm"/>
    <property type="evidence" value="ECO:0007669"/>
    <property type="project" value="TreeGrafter"/>
</dbReference>
<reference evidence="3" key="1">
    <citation type="submission" date="2020-10" db="EMBL/GenBank/DDBJ databases">
        <title>Unveiling of a novel bifunctional photoreceptor, Dualchrome1, isolated from a cosmopolitan green alga.</title>
        <authorList>
            <person name="Suzuki S."/>
            <person name="Kawachi M."/>
        </authorList>
    </citation>
    <scope>NUCLEOTIDE SEQUENCE</scope>
    <source>
        <strain evidence="3">NIES 2893</strain>
    </source>
</reference>
<evidence type="ECO:0000256" key="1">
    <source>
        <dbReference type="ARBA" id="ARBA00022737"/>
    </source>
</evidence>
<dbReference type="SMART" id="SM00248">
    <property type="entry name" value="ANK"/>
    <property type="match status" value="3"/>
</dbReference>
<dbReference type="Gene3D" id="1.25.40.20">
    <property type="entry name" value="Ankyrin repeat-containing domain"/>
    <property type="match status" value="2"/>
</dbReference>
<keyword evidence="1" id="KW-0677">Repeat</keyword>
<gene>
    <name evidence="3" type="ORF">PPROV_000587900</name>
</gene>
<evidence type="ECO:0000313" key="4">
    <source>
        <dbReference type="Proteomes" id="UP000660262"/>
    </source>
</evidence>
<dbReference type="GO" id="GO:0051015">
    <property type="term" value="F:actin filament binding"/>
    <property type="evidence" value="ECO:0007669"/>
    <property type="project" value="TreeGrafter"/>
</dbReference>
<dbReference type="PANTHER" id="PTHR24153:SF8">
    <property type="entry name" value="FORKED, ISOFORM F"/>
    <property type="match status" value="1"/>
</dbReference>
<dbReference type="PANTHER" id="PTHR24153">
    <property type="entry name" value="ESPIN"/>
    <property type="match status" value="1"/>
</dbReference>
<accession>A0A830HIG5</accession>
<organism evidence="3 4">
    <name type="scientific">Pycnococcus provasolii</name>
    <dbReference type="NCBI Taxonomy" id="41880"/>
    <lineage>
        <taxon>Eukaryota</taxon>
        <taxon>Viridiplantae</taxon>
        <taxon>Chlorophyta</taxon>
        <taxon>Pseudoscourfieldiophyceae</taxon>
        <taxon>Pseudoscourfieldiales</taxon>
        <taxon>Pycnococcaceae</taxon>
        <taxon>Pycnococcus</taxon>
    </lineage>
</organism>
<dbReference type="SUPFAM" id="SSF48403">
    <property type="entry name" value="Ankyrin repeat"/>
    <property type="match status" value="1"/>
</dbReference>